<evidence type="ECO:0000256" key="1">
    <source>
        <dbReference type="ARBA" id="ARBA00001946"/>
    </source>
</evidence>
<evidence type="ECO:0000313" key="6">
    <source>
        <dbReference type="Proteomes" id="UP000028602"/>
    </source>
</evidence>
<evidence type="ECO:0000313" key="5">
    <source>
        <dbReference type="EMBL" id="KFD21234.1"/>
    </source>
</evidence>
<dbReference type="PANTHER" id="PTHR46470">
    <property type="entry name" value="N-ACYLNEURAMINATE-9-PHOSPHATASE"/>
    <property type="match status" value="1"/>
</dbReference>
<dbReference type="Gene3D" id="1.20.120.1600">
    <property type="match status" value="1"/>
</dbReference>
<comment type="caution">
    <text evidence="5">The sequence shown here is derived from an EMBL/GenBank/DDBJ whole genome shotgun (WGS) entry which is preliminary data.</text>
</comment>
<dbReference type="GO" id="GO:0018784">
    <property type="term" value="F:(S)-2-haloacid dehalogenase activity"/>
    <property type="evidence" value="ECO:0007669"/>
    <property type="project" value="UniProtKB-EC"/>
</dbReference>
<sequence>MHFYRPPGKIRAMTFDLDDTLYDNGDVILMTVRKTHQALQQWHPALEKITLSDYEAARDQVKSETPQAVHDVTLWREKAVFLVMQAAGLPEEACRQGVAHVMSVFARWRSDVNMPDSTHRTLRYLADRLPLVAITNGNAEPEKMGIAGYFRFILRAGPDGRAKPAQDMYRLAAERLQLPAAEILHIGDDLTTDVAGAIANGFQSCWINPGDRDLMTARDARLLPHLEISRLDSLMTLV</sequence>
<protein>
    <submittedName>
        <fullName evidence="5">2-haloalkanoic acid dehalogenase</fullName>
        <ecNumber evidence="5">3.-.-.-</ecNumber>
        <ecNumber evidence="5">3.1.3.18</ecNumber>
        <ecNumber evidence="5">3.8.1.2</ecNumber>
    </submittedName>
</protein>
<dbReference type="EMBL" id="JMPR01000016">
    <property type="protein sequence ID" value="KFD21234.1"/>
    <property type="molecule type" value="Genomic_DNA"/>
</dbReference>
<dbReference type="Gene3D" id="3.40.50.1000">
    <property type="entry name" value="HAD superfamily/HAD-like"/>
    <property type="match status" value="1"/>
</dbReference>
<dbReference type="InterPro" id="IPR051400">
    <property type="entry name" value="HAD-like_hydrolase"/>
</dbReference>
<dbReference type="InterPro" id="IPR036412">
    <property type="entry name" value="HAD-like_sf"/>
</dbReference>
<dbReference type="NCBIfam" id="TIGR01549">
    <property type="entry name" value="HAD-SF-IA-v1"/>
    <property type="match status" value="1"/>
</dbReference>
<dbReference type="SFLD" id="SFLDG01129">
    <property type="entry name" value="C1.5:_HAD__Beta-PGM__Phosphata"/>
    <property type="match status" value="1"/>
</dbReference>
<dbReference type="SFLD" id="SFLDS00003">
    <property type="entry name" value="Haloacid_Dehalogenase"/>
    <property type="match status" value="1"/>
</dbReference>
<proteinExistence type="predicted"/>
<dbReference type="RefSeq" id="WP_029991711.1">
    <property type="nucleotide sequence ID" value="NZ_ATMJ01000079.1"/>
</dbReference>
<dbReference type="PANTHER" id="PTHR46470:SF4">
    <property type="entry name" value="5-AMINO-6-(5-PHOSPHO-D-RIBITYLAMINO)URACIL PHOSPHATASE YIGB"/>
    <property type="match status" value="1"/>
</dbReference>
<evidence type="ECO:0000256" key="4">
    <source>
        <dbReference type="ARBA" id="ARBA00022842"/>
    </source>
</evidence>
<gene>
    <name evidence="5" type="ORF">GTPT_0818</name>
</gene>
<keyword evidence="6" id="KW-1185">Reference proteome</keyword>
<dbReference type="EC" id="3.-.-.-" evidence="5"/>
<dbReference type="eggNOG" id="COG1011">
    <property type="taxonomic scope" value="Bacteria"/>
</dbReference>
<dbReference type="GO" id="GO:0009231">
    <property type="term" value="P:riboflavin biosynthetic process"/>
    <property type="evidence" value="ECO:0007669"/>
    <property type="project" value="TreeGrafter"/>
</dbReference>
<dbReference type="OrthoDB" id="367448at2"/>
<name>A0A085JL88_9GAMM</name>
<keyword evidence="2" id="KW-0479">Metal-binding</keyword>
<keyword evidence="4" id="KW-0460">Magnesium</keyword>
<reference evidence="5 6" key="1">
    <citation type="submission" date="2014-05" db="EMBL/GenBank/DDBJ databases">
        <title>ATOL: Assembling a taxonomically balanced genome-scale reconstruction of the evolutionary history of the Enterobacteriaceae.</title>
        <authorList>
            <person name="Plunkett G.III."/>
            <person name="Neeno-Eckwall E.C."/>
            <person name="Glasner J.D."/>
            <person name="Perna N.T."/>
        </authorList>
    </citation>
    <scope>NUCLEOTIDE SEQUENCE [LARGE SCALE GENOMIC DNA]</scope>
    <source>
        <strain evidence="5 6">ATCC 33301</strain>
    </source>
</reference>
<dbReference type="EC" id="3.8.1.2" evidence="5"/>
<dbReference type="SUPFAM" id="SSF56784">
    <property type="entry name" value="HAD-like"/>
    <property type="match status" value="1"/>
</dbReference>
<dbReference type="AlphaFoldDB" id="A0A085JL88"/>
<dbReference type="GO" id="GO:0046872">
    <property type="term" value="F:metal ion binding"/>
    <property type="evidence" value="ECO:0007669"/>
    <property type="project" value="UniProtKB-KW"/>
</dbReference>
<dbReference type="InterPro" id="IPR006439">
    <property type="entry name" value="HAD-SF_hydro_IA"/>
</dbReference>
<dbReference type="GO" id="GO:0008967">
    <property type="term" value="F:phosphoglycolate phosphatase activity"/>
    <property type="evidence" value="ECO:0007669"/>
    <property type="project" value="UniProtKB-EC"/>
</dbReference>
<organism evidence="5 6">
    <name type="scientific">Tatumella ptyseos ATCC 33301</name>
    <dbReference type="NCBI Taxonomy" id="1005995"/>
    <lineage>
        <taxon>Bacteria</taxon>
        <taxon>Pseudomonadati</taxon>
        <taxon>Pseudomonadota</taxon>
        <taxon>Gammaproteobacteria</taxon>
        <taxon>Enterobacterales</taxon>
        <taxon>Erwiniaceae</taxon>
        <taxon>Tatumella</taxon>
    </lineage>
</organism>
<evidence type="ECO:0000256" key="3">
    <source>
        <dbReference type="ARBA" id="ARBA00022801"/>
    </source>
</evidence>
<comment type="cofactor">
    <cofactor evidence="1">
        <name>Mg(2+)</name>
        <dbReference type="ChEBI" id="CHEBI:18420"/>
    </cofactor>
</comment>
<dbReference type="Proteomes" id="UP000028602">
    <property type="component" value="Unassembled WGS sequence"/>
</dbReference>
<keyword evidence="3 5" id="KW-0378">Hydrolase</keyword>
<dbReference type="EC" id="3.1.3.18" evidence="5"/>
<dbReference type="NCBIfam" id="NF008018">
    <property type="entry name" value="PRK10748.1"/>
    <property type="match status" value="1"/>
</dbReference>
<evidence type="ECO:0000256" key="2">
    <source>
        <dbReference type="ARBA" id="ARBA00022723"/>
    </source>
</evidence>
<dbReference type="Pfam" id="PF00702">
    <property type="entry name" value="Hydrolase"/>
    <property type="match status" value="1"/>
</dbReference>
<dbReference type="InterPro" id="IPR023214">
    <property type="entry name" value="HAD_sf"/>
</dbReference>
<accession>A0A085JL88</accession>